<proteinExistence type="inferred from homology"/>
<comment type="similarity">
    <text evidence="1">Belongs to the peptidase A1 family.</text>
</comment>
<organism evidence="3 4">
    <name type="scientific">Escallonia herrerae</name>
    <dbReference type="NCBI Taxonomy" id="1293975"/>
    <lineage>
        <taxon>Eukaryota</taxon>
        <taxon>Viridiplantae</taxon>
        <taxon>Streptophyta</taxon>
        <taxon>Embryophyta</taxon>
        <taxon>Tracheophyta</taxon>
        <taxon>Spermatophyta</taxon>
        <taxon>Magnoliopsida</taxon>
        <taxon>eudicotyledons</taxon>
        <taxon>Gunneridae</taxon>
        <taxon>Pentapetalae</taxon>
        <taxon>asterids</taxon>
        <taxon>campanulids</taxon>
        <taxon>Escalloniales</taxon>
        <taxon>Escalloniaceae</taxon>
        <taxon>Escallonia</taxon>
    </lineage>
</organism>
<comment type="caution">
    <text evidence="3">The sequence shown here is derived from an EMBL/GenBank/DDBJ whole genome shotgun (WGS) entry which is preliminary data.</text>
</comment>
<dbReference type="InterPro" id="IPR021109">
    <property type="entry name" value="Peptidase_aspartic_dom_sf"/>
</dbReference>
<evidence type="ECO:0000313" key="3">
    <source>
        <dbReference type="EMBL" id="KAK3031181.1"/>
    </source>
</evidence>
<keyword evidence="4" id="KW-1185">Reference proteome</keyword>
<evidence type="ECO:0000259" key="2">
    <source>
        <dbReference type="Pfam" id="PF14543"/>
    </source>
</evidence>
<dbReference type="SUPFAM" id="SSF50630">
    <property type="entry name" value="Acid proteases"/>
    <property type="match status" value="1"/>
</dbReference>
<dbReference type="EMBL" id="JAVXUP010000315">
    <property type="protein sequence ID" value="KAK3031181.1"/>
    <property type="molecule type" value="Genomic_DNA"/>
</dbReference>
<evidence type="ECO:0000313" key="4">
    <source>
        <dbReference type="Proteomes" id="UP001188597"/>
    </source>
</evidence>
<reference evidence="3" key="1">
    <citation type="submission" date="2022-12" db="EMBL/GenBank/DDBJ databases">
        <title>Draft genome assemblies for two species of Escallonia (Escalloniales).</title>
        <authorList>
            <person name="Chanderbali A."/>
            <person name="Dervinis C."/>
            <person name="Anghel I."/>
            <person name="Soltis D."/>
            <person name="Soltis P."/>
            <person name="Zapata F."/>
        </authorList>
    </citation>
    <scope>NUCLEOTIDE SEQUENCE</scope>
    <source>
        <strain evidence="3">UCBG64.0493</strain>
        <tissue evidence="3">Leaf</tissue>
    </source>
</reference>
<sequence>MRLRPGVLKGRDRVWESLTLISSVQNLSHGFLIASHSVLLPPLHIFFHSPNLYPTQSACFASVERCINLAVHHPSHQRTLLVSVNLTLDLSGESLWVDCESKYYVTSTFRPARCRSAQCDLAGSTACATATNTCGLFPENTVTRTSTYDDLMSSPSNPPTGRTPDKLFLNVTFCLFIPHHSS</sequence>
<gene>
    <name evidence="3" type="ORF">RJ639_035338</name>
</gene>
<evidence type="ECO:0000256" key="1">
    <source>
        <dbReference type="ARBA" id="ARBA00007447"/>
    </source>
</evidence>
<feature type="domain" description="Xylanase inhibitor N-terminal" evidence="2">
    <location>
        <begin position="77"/>
        <end position="151"/>
    </location>
</feature>
<protein>
    <recommendedName>
        <fullName evidence="2">Xylanase inhibitor N-terminal domain-containing protein</fullName>
    </recommendedName>
</protein>
<dbReference type="InterPro" id="IPR032861">
    <property type="entry name" value="TAXi_N"/>
</dbReference>
<name>A0AA88WNS8_9ASTE</name>
<accession>A0AA88WNS8</accession>
<dbReference type="AlphaFoldDB" id="A0AA88WNS8"/>
<dbReference type="Gene3D" id="2.40.70.10">
    <property type="entry name" value="Acid Proteases"/>
    <property type="match status" value="1"/>
</dbReference>
<dbReference type="Pfam" id="PF14543">
    <property type="entry name" value="TAXi_N"/>
    <property type="match status" value="1"/>
</dbReference>
<dbReference type="Proteomes" id="UP001188597">
    <property type="component" value="Unassembled WGS sequence"/>
</dbReference>